<evidence type="ECO:0000313" key="7">
    <source>
        <dbReference type="EMBL" id="PZX16928.1"/>
    </source>
</evidence>
<reference evidence="7 8" key="1">
    <citation type="submission" date="2018-06" db="EMBL/GenBank/DDBJ databases">
        <title>Genomic Encyclopedia of Archaeal and Bacterial Type Strains, Phase II (KMG-II): from individual species to whole genera.</title>
        <authorList>
            <person name="Goeker M."/>
        </authorList>
    </citation>
    <scope>NUCLEOTIDE SEQUENCE [LARGE SCALE GENOMIC DNA]</scope>
    <source>
        <strain evidence="7 8">DSM 22009</strain>
    </source>
</reference>
<feature type="binding site" evidence="3">
    <location>
        <position position="484"/>
    </location>
    <ligand>
        <name>Zn(2+)</name>
        <dbReference type="ChEBI" id="CHEBI:29105"/>
        <label>2</label>
    </ligand>
</feature>
<feature type="binding site" evidence="3">
    <location>
        <position position="319"/>
    </location>
    <ligand>
        <name>Mg(2+)</name>
        <dbReference type="ChEBI" id="CHEBI:18420"/>
    </ligand>
</feature>
<dbReference type="InterPro" id="IPR017850">
    <property type="entry name" value="Alkaline_phosphatase_core_sf"/>
</dbReference>
<dbReference type="GO" id="GO:0004035">
    <property type="term" value="F:alkaline phosphatase activity"/>
    <property type="evidence" value="ECO:0007669"/>
    <property type="project" value="TreeGrafter"/>
</dbReference>
<sequence>MKLGLSFSIMALTAGGALAQDLPQASNQWFVDAQTTLEALLSQEENTNRAKNVILLVADGNGVASNYATRIFSGQQEGGLGDDYVQPHEAFPNLALIKTYTTNGQTPDSAPTAATFNSGIKARNDVINVTDAISVGDCAAGAEDEVTLLSEIAAEAGKSVGIVSTARLTHATPAAVYGRTVDRDFEDDTLVPEDCGQTDLAAQMAAQVDAGVIDLAMGGGRQHFLPSDVTDAEGESGSRGDGRNLAEEMTGETGVYVQTQEEFDAIDTASVEGPVIGLFESSHMQYEADRSGEPSLAEMAAAAIEVLSRNEDGFYLMIEAGRVDHANHAGNLARTVRDGRAFAEAIAMADEMTDDADTLIVVTADHDHGLQFNGYCGRGSDITGLCMEVDPAGIEHTGTPNVASDGLPYTVAGYMNGAGSVLIEQIEDETAAADTSQTTTPDVGAAEGETQPVYSGSRPDVTPEEASDIDYLQQALIPMPSETHSGTDVALYAKGPWAHLFNGTLEQNVIFHVMNYAMNAGD</sequence>
<dbReference type="AlphaFoldDB" id="A0A2W7NA33"/>
<feature type="binding site" evidence="3">
    <location>
        <position position="172"/>
    </location>
    <ligand>
        <name>Mg(2+)</name>
        <dbReference type="ChEBI" id="CHEBI:18420"/>
    </ligand>
</feature>
<feature type="binding site" evidence="3">
    <location>
        <position position="59"/>
    </location>
    <ligand>
        <name>Mg(2+)</name>
        <dbReference type="ChEBI" id="CHEBI:18420"/>
    </ligand>
</feature>
<protein>
    <submittedName>
        <fullName evidence="7">Alkaline phosphatase</fullName>
    </submittedName>
</protein>
<dbReference type="Gene3D" id="3.40.720.10">
    <property type="entry name" value="Alkaline Phosphatase, subunit A"/>
    <property type="match status" value="1"/>
</dbReference>
<dbReference type="PRINTS" id="PR00113">
    <property type="entry name" value="ALKPHPHTASE"/>
</dbReference>
<feature type="binding site" evidence="3">
    <location>
        <position position="324"/>
    </location>
    <ligand>
        <name>Zn(2+)</name>
        <dbReference type="ChEBI" id="CHEBI:29105"/>
        <label>2</label>
    </ligand>
</feature>
<keyword evidence="3" id="KW-0479">Metal-binding</keyword>
<comment type="cofactor">
    <cofactor evidence="3">
        <name>Zn(2+)</name>
        <dbReference type="ChEBI" id="CHEBI:29105"/>
    </cofactor>
    <text evidence="3">Binds 2 Zn(2+) ions.</text>
</comment>
<evidence type="ECO:0000256" key="1">
    <source>
        <dbReference type="ARBA" id="ARBA00022553"/>
    </source>
</evidence>
<feature type="binding site" evidence="3">
    <location>
        <position position="59"/>
    </location>
    <ligand>
        <name>Zn(2+)</name>
        <dbReference type="ChEBI" id="CHEBI:29105"/>
        <label>2</label>
    </ligand>
</feature>
<dbReference type="Pfam" id="PF00245">
    <property type="entry name" value="Alk_phosphatase"/>
    <property type="match status" value="1"/>
</dbReference>
<dbReference type="SMART" id="SM00098">
    <property type="entry name" value="alkPPc"/>
    <property type="match status" value="1"/>
</dbReference>
<dbReference type="CDD" id="cd16012">
    <property type="entry name" value="ALP"/>
    <property type="match status" value="1"/>
</dbReference>
<evidence type="ECO:0000313" key="8">
    <source>
        <dbReference type="Proteomes" id="UP000248916"/>
    </source>
</evidence>
<name>A0A2W7NA33_9RHOB</name>
<keyword evidence="3" id="KW-0862">Zinc</keyword>
<organism evidence="7 8">
    <name type="scientific">Palleronia aestuarii</name>
    <dbReference type="NCBI Taxonomy" id="568105"/>
    <lineage>
        <taxon>Bacteria</taxon>
        <taxon>Pseudomonadati</taxon>
        <taxon>Pseudomonadota</taxon>
        <taxon>Alphaproteobacteria</taxon>
        <taxon>Rhodobacterales</taxon>
        <taxon>Roseobacteraceae</taxon>
        <taxon>Palleronia</taxon>
    </lineage>
</organism>
<feature type="region of interest" description="Disordered" evidence="5">
    <location>
        <begin position="431"/>
        <end position="464"/>
    </location>
</feature>
<feature type="active site" description="Phosphoserine intermediate" evidence="2">
    <location>
        <position position="109"/>
    </location>
</feature>
<accession>A0A2W7NA33</accession>
<dbReference type="PANTHER" id="PTHR11596">
    <property type="entry name" value="ALKALINE PHOSPHATASE"/>
    <property type="match status" value="1"/>
</dbReference>
<evidence type="ECO:0000256" key="3">
    <source>
        <dbReference type="PIRSR" id="PIRSR601952-2"/>
    </source>
</evidence>
<evidence type="ECO:0000256" key="5">
    <source>
        <dbReference type="SAM" id="MobiDB-lite"/>
    </source>
</evidence>
<keyword evidence="3" id="KW-0460">Magnesium</keyword>
<keyword evidence="6" id="KW-0732">Signal</keyword>
<feature type="chain" id="PRO_5015947964" evidence="6">
    <location>
        <begin position="20"/>
        <end position="522"/>
    </location>
</feature>
<feature type="signal peptide" evidence="6">
    <location>
        <begin position="1"/>
        <end position="19"/>
    </location>
</feature>
<keyword evidence="8" id="KW-1185">Reference proteome</keyword>
<feature type="binding site" evidence="3">
    <location>
        <position position="366"/>
    </location>
    <ligand>
        <name>Zn(2+)</name>
        <dbReference type="ChEBI" id="CHEBI:29105"/>
        <label>2</label>
    </ligand>
</feature>
<feature type="binding site" evidence="3">
    <location>
        <position position="365"/>
    </location>
    <ligand>
        <name>Zn(2+)</name>
        <dbReference type="ChEBI" id="CHEBI:29105"/>
        <label>2</label>
    </ligand>
</feature>
<dbReference type="InterPro" id="IPR001952">
    <property type="entry name" value="Alkaline_phosphatase"/>
</dbReference>
<gene>
    <name evidence="7" type="ORF">LX81_01558</name>
</gene>
<evidence type="ECO:0000256" key="2">
    <source>
        <dbReference type="PIRSR" id="PIRSR601952-1"/>
    </source>
</evidence>
<proteinExistence type="inferred from homology"/>
<evidence type="ECO:0000256" key="4">
    <source>
        <dbReference type="RuleBase" id="RU003946"/>
    </source>
</evidence>
<keyword evidence="1" id="KW-0597">Phosphoprotein</keyword>
<feature type="binding site" evidence="3">
    <location>
        <position position="170"/>
    </location>
    <ligand>
        <name>Mg(2+)</name>
        <dbReference type="ChEBI" id="CHEBI:18420"/>
    </ligand>
</feature>
<comment type="caution">
    <text evidence="7">The sequence shown here is derived from an EMBL/GenBank/DDBJ whole genome shotgun (WGS) entry which is preliminary data.</text>
</comment>
<comment type="cofactor">
    <cofactor evidence="3">
        <name>Mg(2+)</name>
        <dbReference type="ChEBI" id="CHEBI:18420"/>
    </cofactor>
    <text evidence="3">Binds 1 Mg(2+) ion.</text>
</comment>
<evidence type="ECO:0000256" key="6">
    <source>
        <dbReference type="SAM" id="SignalP"/>
    </source>
</evidence>
<dbReference type="GO" id="GO:0046872">
    <property type="term" value="F:metal ion binding"/>
    <property type="evidence" value="ECO:0007669"/>
    <property type="project" value="UniProtKB-KW"/>
</dbReference>
<feature type="binding site" evidence="3">
    <location>
        <position position="328"/>
    </location>
    <ligand>
        <name>Zn(2+)</name>
        <dbReference type="ChEBI" id="CHEBI:29105"/>
        <label>2</label>
    </ligand>
</feature>
<dbReference type="SUPFAM" id="SSF53649">
    <property type="entry name" value="Alkaline phosphatase-like"/>
    <property type="match status" value="1"/>
</dbReference>
<dbReference type="Proteomes" id="UP000248916">
    <property type="component" value="Unassembled WGS sequence"/>
</dbReference>
<dbReference type="OrthoDB" id="9794455at2"/>
<comment type="similarity">
    <text evidence="4">Belongs to the alkaline phosphatase family.</text>
</comment>
<dbReference type="EMBL" id="QKZL01000005">
    <property type="protein sequence ID" value="PZX16928.1"/>
    <property type="molecule type" value="Genomic_DNA"/>
</dbReference>
<dbReference type="PANTHER" id="PTHR11596:SF5">
    <property type="entry name" value="ALKALINE PHOSPHATASE"/>
    <property type="match status" value="1"/>
</dbReference>
<dbReference type="RefSeq" id="WP_111536733.1">
    <property type="nucleotide sequence ID" value="NZ_QKZL01000005.1"/>
</dbReference>